<proteinExistence type="predicted"/>
<feature type="compositionally biased region" description="Basic and acidic residues" evidence="1">
    <location>
        <begin position="75"/>
        <end position="87"/>
    </location>
</feature>
<organism evidence="2 3">
    <name type="scientific">Jimgerdemannia flammicorona</name>
    <dbReference type="NCBI Taxonomy" id="994334"/>
    <lineage>
        <taxon>Eukaryota</taxon>
        <taxon>Fungi</taxon>
        <taxon>Fungi incertae sedis</taxon>
        <taxon>Mucoromycota</taxon>
        <taxon>Mucoromycotina</taxon>
        <taxon>Endogonomycetes</taxon>
        <taxon>Endogonales</taxon>
        <taxon>Endogonaceae</taxon>
        <taxon>Jimgerdemannia</taxon>
    </lineage>
</organism>
<feature type="region of interest" description="Disordered" evidence="1">
    <location>
        <begin position="65"/>
        <end position="105"/>
    </location>
</feature>
<evidence type="ECO:0000256" key="1">
    <source>
        <dbReference type="SAM" id="MobiDB-lite"/>
    </source>
</evidence>
<protein>
    <submittedName>
        <fullName evidence="2">Uncharacterized protein</fullName>
    </submittedName>
</protein>
<gene>
    <name evidence="2" type="ORF">BC936DRAFT_149969</name>
</gene>
<dbReference type="EMBL" id="RBNI01009664">
    <property type="protein sequence ID" value="RUP44078.1"/>
    <property type="molecule type" value="Genomic_DNA"/>
</dbReference>
<accession>A0A433CZT1</accession>
<evidence type="ECO:0000313" key="2">
    <source>
        <dbReference type="EMBL" id="RUP44078.1"/>
    </source>
</evidence>
<evidence type="ECO:0000313" key="3">
    <source>
        <dbReference type="Proteomes" id="UP000268093"/>
    </source>
</evidence>
<comment type="caution">
    <text evidence="2">The sequence shown here is derived from an EMBL/GenBank/DDBJ whole genome shotgun (WGS) entry which is preliminary data.</text>
</comment>
<dbReference type="AlphaFoldDB" id="A0A433CZT1"/>
<keyword evidence="3" id="KW-1185">Reference proteome</keyword>
<reference evidence="2 3" key="1">
    <citation type="journal article" date="2018" name="New Phytol.">
        <title>Phylogenomics of Endogonaceae and evolution of mycorrhizas within Mucoromycota.</title>
        <authorList>
            <person name="Chang Y."/>
            <person name="Desiro A."/>
            <person name="Na H."/>
            <person name="Sandor L."/>
            <person name="Lipzen A."/>
            <person name="Clum A."/>
            <person name="Barry K."/>
            <person name="Grigoriev I.V."/>
            <person name="Martin F.M."/>
            <person name="Stajich J.E."/>
            <person name="Smith M.E."/>
            <person name="Bonito G."/>
            <person name="Spatafora J.W."/>
        </authorList>
    </citation>
    <scope>NUCLEOTIDE SEQUENCE [LARGE SCALE GENOMIC DNA]</scope>
    <source>
        <strain evidence="2 3">GMNB39</strain>
    </source>
</reference>
<dbReference type="Proteomes" id="UP000268093">
    <property type="component" value="Unassembled WGS sequence"/>
</dbReference>
<name>A0A433CZT1_9FUNG</name>
<sequence length="114" mass="12697">MSNNKHTTTFSISTLMIHNAVLTKDLHTTSLHTHLSYIAENVKVYTYSDTAYPPQLRNPASLLVALPPSPSARRSLVDDRPRGEHAHQSQGKRRAVPQQAQGKEEVVVVVDHVH</sequence>